<dbReference type="GO" id="GO:0000822">
    <property type="term" value="F:inositol hexakisphosphate binding"/>
    <property type="evidence" value="ECO:0007669"/>
    <property type="project" value="TreeGrafter"/>
</dbReference>
<evidence type="ECO:0000256" key="3">
    <source>
        <dbReference type="ARBA" id="ARBA00022448"/>
    </source>
</evidence>
<gene>
    <name evidence="13" type="ORF">RDI58_010423</name>
</gene>
<proteinExistence type="inferred from homology"/>
<dbReference type="GO" id="GO:0015031">
    <property type="term" value="P:protein transport"/>
    <property type="evidence" value="ECO:0007669"/>
    <property type="project" value="UniProtKB-KW"/>
</dbReference>
<dbReference type="GO" id="GO:0005543">
    <property type="term" value="F:phospholipid binding"/>
    <property type="evidence" value="ECO:0007669"/>
    <property type="project" value="TreeGrafter"/>
</dbReference>
<evidence type="ECO:0000256" key="2">
    <source>
        <dbReference type="ARBA" id="ARBA00011056"/>
    </source>
</evidence>
<evidence type="ECO:0000256" key="9">
    <source>
        <dbReference type="ARBA" id="ARBA00026227"/>
    </source>
</evidence>
<evidence type="ECO:0000313" key="13">
    <source>
        <dbReference type="EMBL" id="KAK6791342.1"/>
    </source>
</evidence>
<dbReference type="GO" id="GO:0031369">
    <property type="term" value="F:translation initiation factor binding"/>
    <property type="evidence" value="ECO:0007669"/>
    <property type="project" value="TreeGrafter"/>
</dbReference>
<keyword evidence="14" id="KW-1185">Reference proteome</keyword>
<dbReference type="PANTHER" id="PTHR12960:SF0">
    <property type="entry name" value="MRNA EXPORT FACTOR GLE1"/>
    <property type="match status" value="1"/>
</dbReference>
<accession>A0AAN8TTZ8</accession>
<feature type="region of interest" description="Disordered" evidence="12">
    <location>
        <begin position="268"/>
        <end position="289"/>
    </location>
</feature>
<dbReference type="GO" id="GO:0044614">
    <property type="term" value="C:nuclear pore cytoplasmic filaments"/>
    <property type="evidence" value="ECO:0007669"/>
    <property type="project" value="TreeGrafter"/>
</dbReference>
<feature type="coiled-coil region" evidence="11">
    <location>
        <begin position="207"/>
        <end position="238"/>
    </location>
</feature>
<sequence>MLVSKGLRSPSFLKTGTTVVGLIFKVINYILNFKTRVCEASVGNNNFIQRCSLGRKRIMGAVKLQLPLPKSVDGVTLDPNPDWTFDALLVELNSIEKKLNASSKFPIPFTKTESQQLSASKNNSRRGFVMQVSDDDLEDMDRDTKLEVGDHLLVGGKRFACNEIYLSDSDQSEEGLNIELQHDLMDKVGLVESALSDLAHDYQLTIAEEMRDQLSALEAQLTDESEKLASTLERVERNTEAQREMNRKFDMQYQRKIAEALDDHLTTVQRDHEHRSQIEERRIRDDAAREEAKRKEKVLQEEKARQERIRAETKVQARLEAERVEKEKAAALEAERKAAKEAAAASEKKSSESVTTASSEASKVSRDATSRPVRPISDGQKHSTGNTIRVTENAQKLEEKRLAVYNEIAAQNESLGLGSNKAYRKFEMEIARRIRTITGSKENVRVKADELIKLISGSTCPQSISIAMFAQKVVSLCVKPTGSFNSAVYAYGRVIVHVTSKVPLAMEILIAELNKVCIYTVPKYIIYSEAAFQTKEAYYKAIGYAEEDGKIESTDSYVDRLSGCMKLYGALVQTEVDGCQNLHGLREGWAWIARFLNVFPANLYTAAALQAFLEMAGFALHKRYKTQFRKLLDIIARDFLTALKDRGDAKLIKVIVSLRSYLESNQFLNEPEGWRLRSSLESHNFAPDSDHEQQYHYQQNRFY</sequence>
<keyword evidence="11" id="KW-0175">Coiled coil</keyword>
<dbReference type="GO" id="GO:0005737">
    <property type="term" value="C:cytoplasm"/>
    <property type="evidence" value="ECO:0007669"/>
    <property type="project" value="TreeGrafter"/>
</dbReference>
<keyword evidence="4" id="KW-0509">mRNA transport</keyword>
<protein>
    <recommendedName>
        <fullName evidence="9">mRNA export factor GLE1</fullName>
    </recommendedName>
    <alternativeName>
        <fullName evidence="10">Nucleoporin GLE1</fullName>
    </alternativeName>
</protein>
<keyword evidence="3" id="KW-0813">Transport</keyword>
<comment type="similarity">
    <text evidence="2">Belongs to the GLE1 family.</text>
</comment>
<feature type="compositionally biased region" description="Low complexity" evidence="12">
    <location>
        <begin position="352"/>
        <end position="362"/>
    </location>
</feature>
<dbReference type="EMBL" id="JBANQN010000004">
    <property type="protein sequence ID" value="KAK6791342.1"/>
    <property type="molecule type" value="Genomic_DNA"/>
</dbReference>
<keyword evidence="5" id="KW-0653">Protein transport</keyword>
<dbReference type="Pfam" id="PF07817">
    <property type="entry name" value="GLE1"/>
    <property type="match status" value="1"/>
</dbReference>
<dbReference type="InterPro" id="IPR038506">
    <property type="entry name" value="GLE1-like_sf"/>
</dbReference>
<evidence type="ECO:0000256" key="4">
    <source>
        <dbReference type="ARBA" id="ARBA00022816"/>
    </source>
</evidence>
<keyword evidence="6" id="KW-0811">Translocation</keyword>
<evidence type="ECO:0000256" key="10">
    <source>
        <dbReference type="ARBA" id="ARBA00029983"/>
    </source>
</evidence>
<evidence type="ECO:0000256" key="11">
    <source>
        <dbReference type="SAM" id="Coils"/>
    </source>
</evidence>
<dbReference type="GO" id="GO:0016973">
    <property type="term" value="P:poly(A)+ mRNA export from nucleus"/>
    <property type="evidence" value="ECO:0007669"/>
    <property type="project" value="InterPro"/>
</dbReference>
<evidence type="ECO:0000256" key="6">
    <source>
        <dbReference type="ARBA" id="ARBA00023010"/>
    </source>
</evidence>
<evidence type="ECO:0000256" key="1">
    <source>
        <dbReference type="ARBA" id="ARBA00004567"/>
    </source>
</evidence>
<dbReference type="InterPro" id="IPR012476">
    <property type="entry name" value="GLE1"/>
</dbReference>
<feature type="compositionally biased region" description="Polar residues" evidence="12">
    <location>
        <begin position="382"/>
        <end position="392"/>
    </location>
</feature>
<dbReference type="PANTHER" id="PTHR12960">
    <property type="entry name" value="GLE-1-RELATED"/>
    <property type="match status" value="1"/>
</dbReference>
<reference evidence="13 14" key="1">
    <citation type="submission" date="2024-02" db="EMBL/GenBank/DDBJ databases">
        <title>de novo genome assembly of Solanum bulbocastanum strain 11H21.</title>
        <authorList>
            <person name="Hosaka A.J."/>
        </authorList>
    </citation>
    <scope>NUCLEOTIDE SEQUENCE [LARGE SCALE GENOMIC DNA]</scope>
    <source>
        <tissue evidence="13">Young leaves</tissue>
    </source>
</reference>
<evidence type="ECO:0000256" key="12">
    <source>
        <dbReference type="SAM" id="MobiDB-lite"/>
    </source>
</evidence>
<organism evidence="13 14">
    <name type="scientific">Solanum bulbocastanum</name>
    <name type="common">Wild potato</name>
    <dbReference type="NCBI Taxonomy" id="147425"/>
    <lineage>
        <taxon>Eukaryota</taxon>
        <taxon>Viridiplantae</taxon>
        <taxon>Streptophyta</taxon>
        <taxon>Embryophyta</taxon>
        <taxon>Tracheophyta</taxon>
        <taxon>Spermatophyta</taxon>
        <taxon>Magnoliopsida</taxon>
        <taxon>eudicotyledons</taxon>
        <taxon>Gunneridae</taxon>
        <taxon>Pentapetalae</taxon>
        <taxon>asterids</taxon>
        <taxon>lamiids</taxon>
        <taxon>Solanales</taxon>
        <taxon>Solanaceae</taxon>
        <taxon>Solanoideae</taxon>
        <taxon>Solaneae</taxon>
        <taxon>Solanum</taxon>
    </lineage>
</organism>
<feature type="compositionally biased region" description="Basic and acidic residues" evidence="12">
    <location>
        <begin position="342"/>
        <end position="351"/>
    </location>
</feature>
<comment type="subcellular location">
    <subcellularLocation>
        <location evidence="1">Nucleus</location>
        <location evidence="1">Nuclear pore complex</location>
    </subcellularLocation>
</comment>
<evidence type="ECO:0000313" key="14">
    <source>
        <dbReference type="Proteomes" id="UP001371456"/>
    </source>
</evidence>
<keyword evidence="7" id="KW-0906">Nuclear pore complex</keyword>
<name>A0AAN8TTZ8_SOLBU</name>
<dbReference type="Proteomes" id="UP001371456">
    <property type="component" value="Unassembled WGS sequence"/>
</dbReference>
<evidence type="ECO:0000256" key="5">
    <source>
        <dbReference type="ARBA" id="ARBA00022927"/>
    </source>
</evidence>
<evidence type="ECO:0000256" key="7">
    <source>
        <dbReference type="ARBA" id="ARBA00023132"/>
    </source>
</evidence>
<evidence type="ECO:0000256" key="8">
    <source>
        <dbReference type="ARBA" id="ARBA00023242"/>
    </source>
</evidence>
<feature type="region of interest" description="Disordered" evidence="12">
    <location>
        <begin position="342"/>
        <end position="392"/>
    </location>
</feature>
<dbReference type="Gene3D" id="1.25.40.510">
    <property type="entry name" value="GLE1-like"/>
    <property type="match status" value="1"/>
</dbReference>
<comment type="caution">
    <text evidence="13">The sequence shown here is derived from an EMBL/GenBank/DDBJ whole genome shotgun (WGS) entry which is preliminary data.</text>
</comment>
<dbReference type="AlphaFoldDB" id="A0AAN8TTZ8"/>
<keyword evidence="8" id="KW-0539">Nucleus</keyword>